<organism evidence="13 14">
    <name type="scientific">Amphimedon queenslandica</name>
    <name type="common">Sponge</name>
    <dbReference type="NCBI Taxonomy" id="400682"/>
    <lineage>
        <taxon>Eukaryota</taxon>
        <taxon>Metazoa</taxon>
        <taxon>Porifera</taxon>
        <taxon>Demospongiae</taxon>
        <taxon>Heteroscleromorpha</taxon>
        <taxon>Haplosclerida</taxon>
        <taxon>Niphatidae</taxon>
        <taxon>Amphimedon</taxon>
    </lineage>
</organism>
<dbReference type="EnsemblMetazoa" id="XM_019997759.1">
    <property type="protein sequence ID" value="XP_019853318.1"/>
    <property type="gene ID" value="LOC109582799"/>
</dbReference>
<dbReference type="GeneID" id="109582799"/>
<dbReference type="GO" id="GO:0009925">
    <property type="term" value="C:basal plasma membrane"/>
    <property type="evidence" value="ECO:0007669"/>
    <property type="project" value="TreeGrafter"/>
</dbReference>
<evidence type="ECO:0000256" key="11">
    <source>
        <dbReference type="SAM" id="Phobius"/>
    </source>
</evidence>
<keyword evidence="4 10" id="KW-0547">Nucleotide-binding</keyword>
<dbReference type="Proteomes" id="UP000007879">
    <property type="component" value="Unassembled WGS sequence"/>
</dbReference>
<dbReference type="RefSeq" id="XP_019853318.1">
    <property type="nucleotide sequence ID" value="XM_019997759.1"/>
</dbReference>
<keyword evidence="2" id="KW-0597">Phosphoprotein</keyword>
<dbReference type="SMART" id="SM00261">
    <property type="entry name" value="FU"/>
    <property type="match status" value="4"/>
</dbReference>
<evidence type="ECO:0000313" key="13">
    <source>
        <dbReference type="EnsemblMetazoa" id="XP_019853318.1"/>
    </source>
</evidence>
<dbReference type="AlphaFoldDB" id="A0AAN0J9E9"/>
<evidence type="ECO:0000256" key="2">
    <source>
        <dbReference type="ARBA" id="ARBA00022553"/>
    </source>
</evidence>
<dbReference type="GO" id="GO:0007169">
    <property type="term" value="P:cell surface receptor protein tyrosine kinase signaling pathway"/>
    <property type="evidence" value="ECO:0007669"/>
    <property type="project" value="TreeGrafter"/>
</dbReference>
<evidence type="ECO:0000256" key="4">
    <source>
        <dbReference type="ARBA" id="ARBA00022741"/>
    </source>
</evidence>
<name>A0AAN0J9E9_AMPQE</name>
<evidence type="ECO:0000259" key="12">
    <source>
        <dbReference type="PROSITE" id="PS50011"/>
    </source>
</evidence>
<dbReference type="PANTHER" id="PTHR24416:SF566">
    <property type="entry name" value="EPIDERMAL GROWTH FACTOR RECEPTOR"/>
    <property type="match status" value="1"/>
</dbReference>
<evidence type="ECO:0000256" key="10">
    <source>
        <dbReference type="PROSITE-ProRule" id="PRU10141"/>
    </source>
</evidence>
<dbReference type="PROSITE" id="PS50011">
    <property type="entry name" value="PROTEIN_KINASE_DOM"/>
    <property type="match status" value="1"/>
</dbReference>
<dbReference type="InterPro" id="IPR050122">
    <property type="entry name" value="RTK"/>
</dbReference>
<evidence type="ECO:0000256" key="9">
    <source>
        <dbReference type="ARBA" id="ARBA00051243"/>
    </source>
</evidence>
<dbReference type="InterPro" id="IPR006212">
    <property type="entry name" value="Furin_repeat"/>
</dbReference>
<dbReference type="SMART" id="SM00219">
    <property type="entry name" value="TyrKc"/>
    <property type="match status" value="1"/>
</dbReference>
<dbReference type="GO" id="GO:0043235">
    <property type="term" value="C:receptor complex"/>
    <property type="evidence" value="ECO:0007669"/>
    <property type="project" value="TreeGrafter"/>
</dbReference>
<dbReference type="GO" id="GO:0043066">
    <property type="term" value="P:negative regulation of apoptotic process"/>
    <property type="evidence" value="ECO:0007669"/>
    <property type="project" value="TreeGrafter"/>
</dbReference>
<dbReference type="InterPro" id="IPR020635">
    <property type="entry name" value="Tyr_kinase_cat_dom"/>
</dbReference>
<keyword evidence="11" id="KW-0472">Membrane</keyword>
<feature type="binding site" evidence="10">
    <location>
        <position position="355"/>
    </location>
    <ligand>
        <name>ATP</name>
        <dbReference type="ChEBI" id="CHEBI:30616"/>
    </ligand>
</feature>
<feature type="transmembrane region" description="Helical" evidence="11">
    <location>
        <begin position="270"/>
        <end position="292"/>
    </location>
</feature>
<dbReference type="SUPFAM" id="SSF56112">
    <property type="entry name" value="Protein kinase-like (PK-like)"/>
    <property type="match status" value="1"/>
</dbReference>
<evidence type="ECO:0000256" key="3">
    <source>
        <dbReference type="ARBA" id="ARBA00022679"/>
    </source>
</evidence>
<evidence type="ECO:0000313" key="14">
    <source>
        <dbReference type="Proteomes" id="UP000007879"/>
    </source>
</evidence>
<keyword evidence="14" id="KW-1185">Reference proteome</keyword>
<evidence type="ECO:0000256" key="5">
    <source>
        <dbReference type="ARBA" id="ARBA00022777"/>
    </source>
</evidence>
<dbReference type="InterPro" id="IPR008266">
    <property type="entry name" value="Tyr_kinase_AS"/>
</dbReference>
<evidence type="ECO:0000256" key="6">
    <source>
        <dbReference type="ARBA" id="ARBA00022840"/>
    </source>
</evidence>
<dbReference type="FunFam" id="1.10.510.10:FF:000027">
    <property type="entry name" value="Receptor protein-tyrosine kinase"/>
    <property type="match status" value="1"/>
</dbReference>
<evidence type="ECO:0000256" key="7">
    <source>
        <dbReference type="ARBA" id="ARBA00023137"/>
    </source>
</evidence>
<dbReference type="GO" id="GO:0008284">
    <property type="term" value="P:positive regulation of cell population proliferation"/>
    <property type="evidence" value="ECO:0007669"/>
    <property type="project" value="TreeGrafter"/>
</dbReference>
<comment type="subcellular location">
    <subcellularLocation>
        <location evidence="1">Membrane</location>
        <topology evidence="1">Single-pass type I membrane protein</topology>
    </subcellularLocation>
</comment>
<dbReference type="Gene3D" id="2.10.220.10">
    <property type="entry name" value="Hormone Receptor, Insulin-like Growth Factor Receptor 1, Chain A, domain 2"/>
    <property type="match status" value="2"/>
</dbReference>
<dbReference type="SUPFAM" id="SSF57184">
    <property type="entry name" value="Growth factor receptor domain"/>
    <property type="match status" value="2"/>
</dbReference>
<dbReference type="InterPro" id="IPR011009">
    <property type="entry name" value="Kinase-like_dom_sf"/>
</dbReference>
<keyword evidence="3" id="KW-0808">Transferase</keyword>
<keyword evidence="11" id="KW-1133">Transmembrane helix</keyword>
<dbReference type="InterPro" id="IPR032778">
    <property type="entry name" value="GF_recep_IV"/>
</dbReference>
<dbReference type="InterPro" id="IPR001245">
    <property type="entry name" value="Ser-Thr/Tyr_kinase_cat_dom"/>
</dbReference>
<dbReference type="KEGG" id="aqu:109582799"/>
<dbReference type="PROSITE" id="PS00109">
    <property type="entry name" value="PROTEIN_KINASE_TYR"/>
    <property type="match status" value="1"/>
</dbReference>
<comment type="catalytic activity">
    <reaction evidence="9">
        <text>L-tyrosyl-[protein] + ATP = O-phospho-L-tyrosyl-[protein] + ADP + H(+)</text>
        <dbReference type="Rhea" id="RHEA:10596"/>
        <dbReference type="Rhea" id="RHEA-COMP:10136"/>
        <dbReference type="Rhea" id="RHEA-COMP:20101"/>
        <dbReference type="ChEBI" id="CHEBI:15378"/>
        <dbReference type="ChEBI" id="CHEBI:30616"/>
        <dbReference type="ChEBI" id="CHEBI:46858"/>
        <dbReference type="ChEBI" id="CHEBI:61978"/>
        <dbReference type="ChEBI" id="CHEBI:456216"/>
        <dbReference type="EC" id="2.7.10.1"/>
    </reaction>
</comment>
<accession>A0AAN0J9E9</accession>
<dbReference type="PRINTS" id="PR00109">
    <property type="entry name" value="TYRKINASE"/>
</dbReference>
<protein>
    <recommendedName>
        <fullName evidence="12">Protein kinase domain-containing protein</fullName>
    </recommendedName>
</protein>
<dbReference type="InterPro" id="IPR000719">
    <property type="entry name" value="Prot_kinase_dom"/>
</dbReference>
<reference evidence="13" key="2">
    <citation type="submission" date="2024-06" db="UniProtKB">
        <authorList>
            <consortium name="EnsemblMetazoa"/>
        </authorList>
    </citation>
    <scope>IDENTIFICATION</scope>
</reference>
<dbReference type="CDD" id="cd00064">
    <property type="entry name" value="FU"/>
    <property type="match status" value="2"/>
</dbReference>
<dbReference type="Pfam" id="PF14843">
    <property type="entry name" value="GF_recep_IV"/>
    <property type="match status" value="1"/>
</dbReference>
<dbReference type="InterPro" id="IPR009030">
    <property type="entry name" value="Growth_fac_rcpt_cys_sf"/>
</dbReference>
<keyword evidence="5" id="KW-0418">Kinase</keyword>
<evidence type="ECO:0000256" key="1">
    <source>
        <dbReference type="ARBA" id="ARBA00004479"/>
    </source>
</evidence>
<keyword evidence="11" id="KW-0812">Transmembrane</keyword>
<dbReference type="PANTHER" id="PTHR24416">
    <property type="entry name" value="TYROSINE-PROTEIN KINASE RECEPTOR"/>
    <property type="match status" value="1"/>
</dbReference>
<proteinExistence type="predicted"/>
<dbReference type="Gene3D" id="1.10.510.10">
    <property type="entry name" value="Transferase(Phosphotransferase) domain 1"/>
    <property type="match status" value="2"/>
</dbReference>
<dbReference type="PROSITE" id="PS00107">
    <property type="entry name" value="PROTEIN_KINASE_ATP"/>
    <property type="match status" value="1"/>
</dbReference>
<reference evidence="14" key="1">
    <citation type="journal article" date="2010" name="Nature">
        <title>The Amphimedon queenslandica genome and the evolution of animal complexity.</title>
        <authorList>
            <person name="Srivastava M."/>
            <person name="Simakov O."/>
            <person name="Chapman J."/>
            <person name="Fahey B."/>
            <person name="Gauthier M.E."/>
            <person name="Mitros T."/>
            <person name="Richards G.S."/>
            <person name="Conaco C."/>
            <person name="Dacre M."/>
            <person name="Hellsten U."/>
            <person name="Larroux C."/>
            <person name="Putnam N.H."/>
            <person name="Stanke M."/>
            <person name="Adamska M."/>
            <person name="Darling A."/>
            <person name="Degnan S.M."/>
            <person name="Oakley T.H."/>
            <person name="Plachetzki D.C."/>
            <person name="Zhai Y."/>
            <person name="Adamski M."/>
            <person name="Calcino A."/>
            <person name="Cummins S.F."/>
            <person name="Goodstein D.M."/>
            <person name="Harris C."/>
            <person name="Jackson D.J."/>
            <person name="Leys S.P."/>
            <person name="Shu S."/>
            <person name="Woodcroft B.J."/>
            <person name="Vervoort M."/>
            <person name="Kosik K.S."/>
            <person name="Manning G."/>
            <person name="Degnan B.M."/>
            <person name="Rokhsar D.S."/>
        </authorList>
    </citation>
    <scope>NUCLEOTIDE SEQUENCE [LARGE SCALE GENOMIC DNA]</scope>
</reference>
<dbReference type="GO" id="GO:0004714">
    <property type="term" value="F:transmembrane receptor protein tyrosine kinase activity"/>
    <property type="evidence" value="ECO:0007669"/>
    <property type="project" value="UniProtKB-EC"/>
</dbReference>
<dbReference type="InterPro" id="IPR017441">
    <property type="entry name" value="Protein_kinase_ATP_BS"/>
</dbReference>
<dbReference type="GO" id="GO:0005524">
    <property type="term" value="F:ATP binding"/>
    <property type="evidence" value="ECO:0007669"/>
    <property type="project" value="UniProtKB-UniRule"/>
</dbReference>
<dbReference type="Pfam" id="PF07714">
    <property type="entry name" value="PK_Tyr_Ser-Thr"/>
    <property type="match status" value="1"/>
</dbReference>
<keyword evidence="8" id="KW-0325">Glycoprotein</keyword>
<keyword evidence="6 10" id="KW-0067">ATP-binding</keyword>
<feature type="domain" description="Protein kinase" evidence="12">
    <location>
        <begin position="218"/>
        <end position="519"/>
    </location>
</feature>
<sequence length="682" mass="75742">MTCHPQCSSAFGWCWGPNNTQCVTCTNFIFNGQCVPDCHDFNAHGIHLFNHNANNTCLPCHSFCNGSCVGEVYIDCLFSISSMNVHGPANCSSCNTNFFVNVSIGVGKLCLESCVGDTYLPDDHTSGECLPCFNGCSLGYGCAGPGKTFNDSNGCMSCDTIVLDKNGDQIECQRNVTCPSGYHREQLSEDRGIFLTGTVLCHSCHELCATCSGPSVSDCVLCSYIRGTNGSCVYQCDPMREIFESVQCVPATVDSTTSSSVSIEAVIGSILGRLILITLTVLVILILILFSFMKNRKSNNSAELEILPPGATKLTVIPETELEFKKELGSGTFGTVYEGYWKPDNDEAEYHVAIKILKSTSADASKELLQGMAYLESKSLVHRDLAARNILVQSHLKVLITDFGLTRFIKPDESHYEASGSKLPVRWLPPESIQQRIFTHKTDVWSFGVTVWEILTFGESPFKGKSVFELLKLLEKGDRLKQPKTCTLEFYKTLQNCWELEPEKRPSFEDLVYQFNTMMISPKKYVKIKKTRTLRGAVYSRSSHDGNNQERNFHKGRIEETSGYVDVDCLHEDSNNKDGYVDCLHEDSNDKDGYVDCLQEDSNDGYIDCFNEDSNDKDGYIDCLHEDSNDKDGYVDCLHEDSNDKDGYVDCLQEDSNDGYFDCFNEGPNGAVVMKVLATSIA</sequence>
<keyword evidence="7" id="KW-0829">Tyrosine-protein kinase</keyword>
<evidence type="ECO:0000256" key="8">
    <source>
        <dbReference type="ARBA" id="ARBA00023180"/>
    </source>
</evidence>